<evidence type="ECO:0000313" key="4">
    <source>
        <dbReference type="Proteomes" id="UP000490922"/>
    </source>
</evidence>
<organism evidence="3 4">
    <name type="scientific">Flavobacterium luteum</name>
    <dbReference type="NCBI Taxonomy" id="2026654"/>
    <lineage>
        <taxon>Bacteria</taxon>
        <taxon>Pseudomonadati</taxon>
        <taxon>Bacteroidota</taxon>
        <taxon>Flavobacteriia</taxon>
        <taxon>Flavobacteriales</taxon>
        <taxon>Flavobacteriaceae</taxon>
        <taxon>Flavobacterium</taxon>
    </lineage>
</organism>
<dbReference type="SMART" id="SM00060">
    <property type="entry name" value="FN3"/>
    <property type="match status" value="1"/>
</dbReference>
<dbReference type="InterPro" id="IPR003961">
    <property type="entry name" value="FN3_dom"/>
</dbReference>
<dbReference type="Gene3D" id="2.60.40.10">
    <property type="entry name" value="Immunoglobulins"/>
    <property type="match status" value="1"/>
</dbReference>
<dbReference type="SUPFAM" id="SSF49265">
    <property type="entry name" value="Fibronectin type III"/>
    <property type="match status" value="1"/>
</dbReference>
<evidence type="ECO:0000313" key="3">
    <source>
        <dbReference type="EMBL" id="KAB1154012.1"/>
    </source>
</evidence>
<dbReference type="Pfam" id="PF00041">
    <property type="entry name" value="fn3"/>
    <property type="match status" value="1"/>
</dbReference>
<dbReference type="Pfam" id="PF21722">
    <property type="entry name" value="Gly_rich_2"/>
    <property type="match status" value="1"/>
</dbReference>
<dbReference type="InterPro" id="IPR008964">
    <property type="entry name" value="Invasin/intimin_cell_adhesion"/>
</dbReference>
<evidence type="ECO:0000259" key="2">
    <source>
        <dbReference type="PROSITE" id="PS50853"/>
    </source>
</evidence>
<sequence>MTKFIFKHIALIIAIAFCITKSHSQSLPTSYYGIWDRGEGVVDYSDPQTNFVLGIETSAVWGDIQPSGPNGWDFSAFQASLDLAVANNKLIRFSVNVGPDCPLWLFGNGVPKVDVISNAPKNDAFAAHGYPYYLNANYKTYYFKMIEQFALFLRNQPQEKFSHIAFIQVKTGATGDEEAYKGTVSSVNPQYAISPSDWETFRLECFAKFKQYFNDVSDHKIVLTFNSIDPIDNPSAYNWIMTQLDPAIGFGIKGGAYNRGHHLSDEQTFKEQWTPFLINPKVSAGNPNGVKLFSASEMDQSWTKGYFALNYEIGFYWAALGGLNTGVSCTNVSVSAMQYAFANPGIIETFKMYNKYAQQVYPETATTAFSVFHEGLNAADKVKFPEWKYGNATQSNTLRYQNICNDTKYYDRGARLEDPAAVVLGQVGQRENQDFYNDAGWEIAEGNIERFMTQINPDDTSIGLFRVRGAITASSSKYDRFARSFENTTGKNTMYFKLDSELPANNKNLKFTIIWLDKTAGSTWAFKYRNSAGLQTIPFTGTGTNQWRTEVFNIIDGVMNQGGINGSDFMLVNTDTLDDIFNGIEMNIVGVGKLAQTINFNALPSKKVGDADFNPGATASSGLAITYTSSNTNVATIVNNMIHIVGVGVTVITASQAGDSGYDPALSVAQNLSVLNQTSFTTVGNSLWLAPAEVTSVIVECWGAGGSGGSTSTGGVGGGGAGGSYVINENITVIPGTNYNVTVGAGGVASINGSTNGTAGGSSQFSSVIPVIANGGVIGAKAIGTGVINTAFGLGGINTVGGSGGTVTIGSAGANGATSSGGKGGDGGGPNGGSGGASKTVAGIGNLGSSPGGAGSGAFGTASGGRAGGNGGNGQVKISYTVSVPDAPIIGIATASGISGQALVSFTAPAFSGNSVITSYTATSNPGGLTGTLNQAGSGVITVSGLTNGTAYTFTVKATNSVGQSAASAASNEATPVKTSQDITFSALPSKTVGDADFNPGATASSGLTVSYVSSNTAVATIVNGLIRIVGAGTSTITASQVGDTNYNAALSVNQSLTVSKSNQSITFSALPTKTFGDTDFNPGATASSGLTVSYVSSNTAVATIVNGLIRIVGAGTSTITASQVGDTNYNAALSVNQSLTVSKSNQSITFSALPSKTVGDIDFNPGATASSGLTVSYVSNNTAVATIVNGLIRIVGAGTATITASQVGDTNYNAALSVNQSLTVSKSNQSITFSALPSKTVGDIDFNPGATASSGLTVSYVSNNTAVATIVNGLIRIVGAGT</sequence>
<keyword evidence="4" id="KW-1185">Reference proteome</keyword>
<dbReference type="Proteomes" id="UP000490922">
    <property type="component" value="Unassembled WGS sequence"/>
</dbReference>
<feature type="region of interest" description="Disordered" evidence="1">
    <location>
        <begin position="818"/>
        <end position="842"/>
    </location>
</feature>
<dbReference type="Gene3D" id="3.20.20.80">
    <property type="entry name" value="Glycosidases"/>
    <property type="match status" value="1"/>
</dbReference>
<dbReference type="InterPro" id="IPR013783">
    <property type="entry name" value="Ig-like_fold"/>
</dbReference>
<feature type="compositionally biased region" description="Gly residues" evidence="1">
    <location>
        <begin position="819"/>
        <end position="836"/>
    </location>
</feature>
<dbReference type="EMBL" id="WAEM01000011">
    <property type="protein sequence ID" value="KAB1154012.1"/>
    <property type="molecule type" value="Genomic_DNA"/>
</dbReference>
<dbReference type="CDD" id="cd00063">
    <property type="entry name" value="FN3"/>
    <property type="match status" value="1"/>
</dbReference>
<dbReference type="PROSITE" id="PS50853">
    <property type="entry name" value="FN3"/>
    <property type="match status" value="1"/>
</dbReference>
<comment type="caution">
    <text evidence="3">The sequence shown here is derived from an EMBL/GenBank/DDBJ whole genome shotgun (WGS) entry which is preliminary data.</text>
</comment>
<dbReference type="InterPro" id="IPR036116">
    <property type="entry name" value="FN3_sf"/>
</dbReference>
<protein>
    <submittedName>
        <fullName evidence="3">Fibronectin type III domain-containing protein</fullName>
    </submittedName>
</protein>
<feature type="domain" description="Fibronectin type-III" evidence="2">
    <location>
        <begin position="884"/>
        <end position="982"/>
    </location>
</feature>
<dbReference type="RefSeq" id="WP_151108497.1">
    <property type="nucleotide sequence ID" value="NZ_WAEM01000011.1"/>
</dbReference>
<dbReference type="SUPFAM" id="SSF49373">
    <property type="entry name" value="Invasin/intimin cell-adhesion fragments"/>
    <property type="match status" value="3"/>
</dbReference>
<dbReference type="Gene3D" id="2.60.40.1080">
    <property type="match status" value="4"/>
</dbReference>
<evidence type="ECO:0000256" key="1">
    <source>
        <dbReference type="SAM" id="MobiDB-lite"/>
    </source>
</evidence>
<dbReference type="OrthoDB" id="9800974at2"/>
<proteinExistence type="predicted"/>
<accession>A0A7J5A8W2</accession>
<feature type="non-terminal residue" evidence="3">
    <location>
        <position position="1283"/>
    </location>
</feature>
<reference evidence="3 4" key="1">
    <citation type="submission" date="2019-09" db="EMBL/GenBank/DDBJ databases">
        <title>Flavobacterium sp. nov., isolated from glacier ice.</title>
        <authorList>
            <person name="Liu Q."/>
        </authorList>
    </citation>
    <scope>NUCLEOTIDE SEQUENCE [LARGE SCALE GENOMIC DNA]</scope>
    <source>
        <strain evidence="3 4">NBRC 112527</strain>
    </source>
</reference>
<dbReference type="InterPro" id="IPR049304">
    <property type="entry name" value="Gly_rich_dom"/>
</dbReference>
<gene>
    <name evidence="3" type="ORF">F6464_13570</name>
</gene>
<name>A0A7J5A8W2_9FLAO</name>